<dbReference type="PANTHER" id="PTHR42708:SF1">
    <property type="entry name" value="GLIDING MOTILITY PROTEIN MGLA"/>
    <property type="match status" value="1"/>
</dbReference>
<sequence length="191" mass="21775">MAVINVATKEIHAKVVYYGPGFSGKTTNLEYIYRRVPKESKGEMLSLATETERTLFFDFLHLDVAQVRGFTVRFHLYTTPEQQLYERTRFAVLNGADGVVFVGDAEPERLRDNVDSLKELAQNLTKQGKQFRTFPLLLQYNKIDLPSALPVPVLDKYLNPMKVPRYESVAIRGSGVFETLRGICRLVTNQL</sequence>
<dbReference type="Gene3D" id="3.40.50.300">
    <property type="entry name" value="P-loop containing nucleotide triphosphate hydrolases"/>
    <property type="match status" value="1"/>
</dbReference>
<reference evidence="1" key="1">
    <citation type="submission" date="2020-02" db="EMBL/GenBank/DDBJ databases">
        <authorList>
            <person name="Meier V. D."/>
        </authorList>
    </citation>
    <scope>NUCLEOTIDE SEQUENCE</scope>
    <source>
        <strain evidence="1">AVDCRST_MAG18</strain>
    </source>
</reference>
<dbReference type="InterPro" id="IPR027417">
    <property type="entry name" value="P-loop_NTPase"/>
</dbReference>
<evidence type="ECO:0000313" key="1">
    <source>
        <dbReference type="EMBL" id="CAA9581236.1"/>
    </source>
</evidence>
<dbReference type="CDD" id="cd00882">
    <property type="entry name" value="Ras_like_GTPase"/>
    <property type="match status" value="1"/>
</dbReference>
<dbReference type="SUPFAM" id="SSF52540">
    <property type="entry name" value="P-loop containing nucleoside triphosphate hydrolases"/>
    <property type="match status" value="1"/>
</dbReference>
<protein>
    <submittedName>
        <fullName evidence="1">Mutual gliding-motility protein MglA</fullName>
    </submittedName>
</protein>
<gene>
    <name evidence="1" type="ORF">AVDCRST_MAG18-3167</name>
</gene>
<proteinExistence type="predicted"/>
<organism evidence="1">
    <name type="scientific">uncultured Thermomicrobiales bacterium</name>
    <dbReference type="NCBI Taxonomy" id="1645740"/>
    <lineage>
        <taxon>Bacteria</taxon>
        <taxon>Pseudomonadati</taxon>
        <taxon>Thermomicrobiota</taxon>
        <taxon>Thermomicrobia</taxon>
        <taxon>Thermomicrobiales</taxon>
        <taxon>environmental samples</taxon>
    </lineage>
</organism>
<dbReference type="InterPro" id="IPR052705">
    <property type="entry name" value="Gliding_Motility_GTPase"/>
</dbReference>
<name>A0A6J4VP32_9BACT</name>
<dbReference type="PANTHER" id="PTHR42708">
    <property type="entry name" value="ATP/GTP-BINDING PROTEIN-RELATED"/>
    <property type="match status" value="1"/>
</dbReference>
<dbReference type="EMBL" id="CADCWN010000238">
    <property type="protein sequence ID" value="CAA9581236.1"/>
    <property type="molecule type" value="Genomic_DNA"/>
</dbReference>
<accession>A0A6J4VP32</accession>
<dbReference type="AlphaFoldDB" id="A0A6J4VP32"/>